<accession>A0ACC0ZE60</accession>
<gene>
    <name evidence="1" type="ORF">Pint_00433</name>
</gene>
<organism evidence="1 2">
    <name type="scientific">Pistacia integerrima</name>
    <dbReference type="NCBI Taxonomy" id="434235"/>
    <lineage>
        <taxon>Eukaryota</taxon>
        <taxon>Viridiplantae</taxon>
        <taxon>Streptophyta</taxon>
        <taxon>Embryophyta</taxon>
        <taxon>Tracheophyta</taxon>
        <taxon>Spermatophyta</taxon>
        <taxon>Magnoliopsida</taxon>
        <taxon>eudicotyledons</taxon>
        <taxon>Gunneridae</taxon>
        <taxon>Pentapetalae</taxon>
        <taxon>rosids</taxon>
        <taxon>malvids</taxon>
        <taxon>Sapindales</taxon>
        <taxon>Anacardiaceae</taxon>
        <taxon>Pistacia</taxon>
    </lineage>
</organism>
<comment type="caution">
    <text evidence="1">The sequence shown here is derived from an EMBL/GenBank/DDBJ whole genome shotgun (WGS) entry which is preliminary data.</text>
</comment>
<evidence type="ECO:0000313" key="1">
    <source>
        <dbReference type="EMBL" id="KAJ0051445.1"/>
    </source>
</evidence>
<evidence type="ECO:0000313" key="2">
    <source>
        <dbReference type="Proteomes" id="UP001163603"/>
    </source>
</evidence>
<protein>
    <submittedName>
        <fullName evidence="1">Uncharacterized protein</fullName>
    </submittedName>
</protein>
<dbReference type="EMBL" id="CM047736">
    <property type="protein sequence ID" value="KAJ0051445.1"/>
    <property type="molecule type" value="Genomic_DNA"/>
</dbReference>
<keyword evidence="2" id="KW-1185">Reference proteome</keyword>
<proteinExistence type="predicted"/>
<reference evidence="2" key="1">
    <citation type="journal article" date="2023" name="G3 (Bethesda)">
        <title>Genome assembly and association tests identify interacting loci associated with vigor, precocity, and sex in interspecific pistachio rootstocks.</title>
        <authorList>
            <person name="Palmer W."/>
            <person name="Jacygrad E."/>
            <person name="Sagayaradj S."/>
            <person name="Cavanaugh K."/>
            <person name="Han R."/>
            <person name="Bertier L."/>
            <person name="Beede B."/>
            <person name="Kafkas S."/>
            <person name="Golino D."/>
            <person name="Preece J."/>
            <person name="Michelmore R."/>
        </authorList>
    </citation>
    <scope>NUCLEOTIDE SEQUENCE [LARGE SCALE GENOMIC DNA]</scope>
</reference>
<dbReference type="Proteomes" id="UP001163603">
    <property type="component" value="Chromosome 1"/>
</dbReference>
<sequence>MDSEKSESVGSNNTEKTMAQAEAEALKKCLEENKGESQANCKSKLEAFQSSSHPKKPLGRLSLTTGSLTDV</sequence>
<name>A0ACC0ZE60_9ROSI</name>